<dbReference type="GO" id="GO:0016758">
    <property type="term" value="F:hexosyltransferase activity"/>
    <property type="evidence" value="ECO:0007669"/>
    <property type="project" value="UniProtKB-ARBA"/>
</dbReference>
<dbReference type="PANTHER" id="PTHR22916:SF3">
    <property type="entry name" value="UDP-GLCNAC:BETAGAL BETA-1,3-N-ACETYLGLUCOSAMINYLTRANSFERASE-LIKE PROTEIN 1"/>
    <property type="match status" value="1"/>
</dbReference>
<dbReference type="Pfam" id="PF00535">
    <property type="entry name" value="Glycos_transf_2"/>
    <property type="match status" value="1"/>
</dbReference>
<dbReference type="PANTHER" id="PTHR22916">
    <property type="entry name" value="GLYCOSYLTRANSFERASE"/>
    <property type="match status" value="1"/>
</dbReference>
<organism evidence="2 3">
    <name type="scientific">Bacteroides fragilis str. 3976T8</name>
    <dbReference type="NCBI Taxonomy" id="1339314"/>
    <lineage>
        <taxon>Bacteria</taxon>
        <taxon>Pseudomonadati</taxon>
        <taxon>Bacteroidota</taxon>
        <taxon>Bacteroidia</taxon>
        <taxon>Bacteroidales</taxon>
        <taxon>Bacteroidaceae</taxon>
        <taxon>Bacteroides</taxon>
    </lineage>
</organism>
<evidence type="ECO:0000313" key="3">
    <source>
        <dbReference type="Proteomes" id="UP000020938"/>
    </source>
</evidence>
<reference evidence="2 3" key="1">
    <citation type="submission" date="2014-02" db="EMBL/GenBank/DDBJ databases">
        <authorList>
            <person name="Sears C."/>
            <person name="Carroll K."/>
            <person name="Sack B.R."/>
            <person name="Qadri F."/>
            <person name="Myers L.L."/>
            <person name="Chung G.-T."/>
            <person name="Escheverria P."/>
            <person name="Fraser C.M."/>
            <person name="Sadzewicz L."/>
            <person name="Shefchek K.A."/>
            <person name="Tallon L."/>
            <person name="Das S.P."/>
            <person name="Daugherty S."/>
            <person name="Mongodin E.F."/>
        </authorList>
    </citation>
    <scope>NUCLEOTIDE SEQUENCE [LARGE SCALE GENOMIC DNA]</scope>
    <source>
        <strain evidence="2 3">3976T8</strain>
    </source>
</reference>
<dbReference type="Gene3D" id="3.90.550.10">
    <property type="entry name" value="Spore Coat Polysaccharide Biosynthesis Protein SpsA, Chain A"/>
    <property type="match status" value="1"/>
</dbReference>
<dbReference type="AlphaFoldDB" id="A0A016C234"/>
<dbReference type="InterPro" id="IPR029044">
    <property type="entry name" value="Nucleotide-diphossugar_trans"/>
</dbReference>
<dbReference type="RefSeq" id="WP_032597696.1">
    <property type="nucleotide sequence ID" value="NZ_JGDS01000034.1"/>
</dbReference>
<protein>
    <submittedName>
        <fullName evidence="2">Glycosyl transferase 2 family protein</fullName>
    </submittedName>
</protein>
<evidence type="ECO:0000313" key="2">
    <source>
        <dbReference type="EMBL" id="EXZ74987.1"/>
    </source>
</evidence>
<dbReference type="SUPFAM" id="SSF53448">
    <property type="entry name" value="Nucleotide-diphospho-sugar transferases"/>
    <property type="match status" value="1"/>
</dbReference>
<proteinExistence type="predicted"/>
<feature type="domain" description="Glycosyltransferase 2-like" evidence="1">
    <location>
        <begin position="4"/>
        <end position="164"/>
    </location>
</feature>
<comment type="caution">
    <text evidence="2">The sequence shown here is derived from an EMBL/GenBank/DDBJ whole genome shotgun (WGS) entry which is preliminary data.</text>
</comment>
<dbReference type="Proteomes" id="UP000020938">
    <property type="component" value="Unassembled WGS sequence"/>
</dbReference>
<keyword evidence="2" id="KW-0808">Transferase</keyword>
<sequence>MKITIVTATWNSGATLRHTMRSVLSQSYPNIEHIIVDGGSTDDTMEIVHELEPDYQGRLRYISEKDKGIYDAMNKGIAMATGDIVGILNSDDFYTGDSVLSTVVSAFENGNIDAVYGDIHYVKDNDLQKCTRYYSSKLFHRRWMRLGFMPAHPSFYCRKEIYEKYGGFNLSYKIAADFECLLRLIFVHKIRLRYIPMDFVTMRTGGASTSGLSSHKQILQDHQRAFKDNGVYSNVPLESLRYIYKIYEIVATKVSRKYTSQI</sequence>
<name>A0A016C234_BACFG</name>
<accession>A0A016C234</accession>
<gene>
    <name evidence="2" type="ORF">M123_0684</name>
</gene>
<dbReference type="EMBL" id="JGDS01000034">
    <property type="protein sequence ID" value="EXZ74987.1"/>
    <property type="molecule type" value="Genomic_DNA"/>
</dbReference>
<dbReference type="CDD" id="cd06433">
    <property type="entry name" value="GT_2_WfgS_like"/>
    <property type="match status" value="1"/>
</dbReference>
<dbReference type="InterPro" id="IPR001173">
    <property type="entry name" value="Glyco_trans_2-like"/>
</dbReference>
<dbReference type="PATRIC" id="fig|1339314.3.peg.930"/>
<evidence type="ECO:0000259" key="1">
    <source>
        <dbReference type="Pfam" id="PF00535"/>
    </source>
</evidence>